<evidence type="ECO:0000256" key="5">
    <source>
        <dbReference type="ARBA" id="ARBA00022925"/>
    </source>
</evidence>
<comment type="caution">
    <text evidence="14">The sequence shown here is derived from an EMBL/GenBank/DDBJ whole genome shotgun (WGS) entry which is preliminary data.</text>
</comment>
<evidence type="ECO:0000256" key="4">
    <source>
        <dbReference type="ARBA" id="ARBA00022692"/>
    </source>
</evidence>
<accession>A0AAE0S4D8</accession>
<keyword evidence="5" id="KW-0681">Retinal protein</keyword>
<evidence type="ECO:0000313" key="15">
    <source>
        <dbReference type="Proteomes" id="UP001195483"/>
    </source>
</evidence>
<keyword evidence="2" id="KW-0600">Photoreceptor protein</keyword>
<feature type="domain" description="G-protein coupled receptors family 1 profile" evidence="13">
    <location>
        <begin position="1"/>
        <end position="83"/>
    </location>
</feature>
<gene>
    <name evidence="14" type="ORF">CHS0354_001796</name>
</gene>
<dbReference type="PROSITE" id="PS50262">
    <property type="entry name" value="G_PROTEIN_RECEP_F1_2"/>
    <property type="match status" value="1"/>
</dbReference>
<dbReference type="Gene3D" id="1.20.1070.10">
    <property type="entry name" value="Rhodopsin 7-helix transmembrane proteins"/>
    <property type="match status" value="1"/>
</dbReference>
<dbReference type="InterPro" id="IPR000276">
    <property type="entry name" value="GPCR_Rhodpsn"/>
</dbReference>
<evidence type="ECO:0000259" key="13">
    <source>
        <dbReference type="PROSITE" id="PS50262"/>
    </source>
</evidence>
<dbReference type="GO" id="GO:0007602">
    <property type="term" value="P:phototransduction"/>
    <property type="evidence" value="ECO:0007669"/>
    <property type="project" value="UniProtKB-KW"/>
</dbReference>
<dbReference type="Proteomes" id="UP001195483">
    <property type="component" value="Unassembled WGS sequence"/>
</dbReference>
<dbReference type="InterPro" id="IPR027430">
    <property type="entry name" value="Retinal_BS"/>
</dbReference>
<dbReference type="PRINTS" id="PR00237">
    <property type="entry name" value="GPCRRHODOPSN"/>
</dbReference>
<keyword evidence="3" id="KW-0716">Sensory transduction</keyword>
<evidence type="ECO:0000256" key="1">
    <source>
        <dbReference type="ARBA" id="ARBA00004141"/>
    </source>
</evidence>
<dbReference type="AlphaFoldDB" id="A0AAE0S4D8"/>
<feature type="non-terminal residue" evidence="14">
    <location>
        <position position="1"/>
    </location>
</feature>
<evidence type="ECO:0000256" key="12">
    <source>
        <dbReference type="SAM" id="Phobius"/>
    </source>
</evidence>
<keyword evidence="9 12" id="KW-0472">Membrane</keyword>
<evidence type="ECO:0000256" key="8">
    <source>
        <dbReference type="ARBA" id="ARBA00023040"/>
    </source>
</evidence>
<evidence type="ECO:0000313" key="14">
    <source>
        <dbReference type="EMBL" id="KAK3585171.1"/>
    </source>
</evidence>
<evidence type="ECO:0000256" key="7">
    <source>
        <dbReference type="ARBA" id="ARBA00022991"/>
    </source>
</evidence>
<comment type="subcellular location">
    <subcellularLocation>
        <location evidence="1">Membrane</location>
        <topology evidence="1">Multi-pass membrane protein</topology>
    </subcellularLocation>
</comment>
<dbReference type="PROSITE" id="PS00238">
    <property type="entry name" value="OPSIN"/>
    <property type="match status" value="1"/>
</dbReference>
<dbReference type="GO" id="GO:0016020">
    <property type="term" value="C:membrane"/>
    <property type="evidence" value="ECO:0007669"/>
    <property type="project" value="UniProtKB-SubCell"/>
</dbReference>
<sequence length="165" mass="18645">VRHISRNDIGKINSRLARRNMEAEKKMAMTIFAMIGVYCACWTPYAIVSFWAAFGDVNNLPVWARSAPALIAKSGTMWNPIIYVATNKQFRAAFVETIPCRRLRERLGLPEIICDQVNIRYESKWDDMSVFASVKKSDSSNTNTQLEKITSNKGSTSIFQKKSAA</sequence>
<protein>
    <recommendedName>
        <fullName evidence="13">G-protein coupled receptors family 1 profile domain-containing protein</fullName>
    </recommendedName>
</protein>
<keyword evidence="7" id="KW-0157">Chromophore</keyword>
<keyword evidence="6 12" id="KW-1133">Transmembrane helix</keyword>
<evidence type="ECO:0000256" key="11">
    <source>
        <dbReference type="ARBA" id="ARBA00023224"/>
    </source>
</evidence>
<dbReference type="GO" id="GO:0009881">
    <property type="term" value="F:photoreceptor activity"/>
    <property type="evidence" value="ECO:0007669"/>
    <property type="project" value="UniProtKB-KW"/>
</dbReference>
<evidence type="ECO:0000256" key="2">
    <source>
        <dbReference type="ARBA" id="ARBA00022543"/>
    </source>
</evidence>
<dbReference type="PANTHER" id="PTHR24240">
    <property type="entry name" value="OPSIN"/>
    <property type="match status" value="1"/>
</dbReference>
<proteinExistence type="predicted"/>
<evidence type="ECO:0000256" key="10">
    <source>
        <dbReference type="ARBA" id="ARBA00023170"/>
    </source>
</evidence>
<feature type="transmembrane region" description="Helical" evidence="12">
    <location>
        <begin position="28"/>
        <end position="54"/>
    </location>
</feature>
<dbReference type="InterPro" id="IPR017452">
    <property type="entry name" value="GPCR_Rhodpsn_7TM"/>
</dbReference>
<dbReference type="Pfam" id="PF00001">
    <property type="entry name" value="7tm_1"/>
    <property type="match status" value="1"/>
</dbReference>
<keyword evidence="10" id="KW-0675">Receptor</keyword>
<dbReference type="GO" id="GO:0004930">
    <property type="term" value="F:G protein-coupled receptor activity"/>
    <property type="evidence" value="ECO:0007669"/>
    <property type="project" value="UniProtKB-KW"/>
</dbReference>
<evidence type="ECO:0000256" key="3">
    <source>
        <dbReference type="ARBA" id="ARBA00022606"/>
    </source>
</evidence>
<keyword evidence="11" id="KW-0807">Transducer</keyword>
<keyword evidence="8" id="KW-0297">G-protein coupled receptor</keyword>
<dbReference type="EMBL" id="JAEAOA010000170">
    <property type="protein sequence ID" value="KAK3585171.1"/>
    <property type="molecule type" value="Genomic_DNA"/>
</dbReference>
<name>A0AAE0S4D8_9BIVA</name>
<evidence type="ECO:0000256" key="6">
    <source>
        <dbReference type="ARBA" id="ARBA00022989"/>
    </source>
</evidence>
<evidence type="ECO:0000256" key="9">
    <source>
        <dbReference type="ARBA" id="ARBA00023136"/>
    </source>
</evidence>
<keyword evidence="4 12" id="KW-0812">Transmembrane</keyword>
<keyword evidence="15" id="KW-1185">Reference proteome</keyword>
<organism evidence="14 15">
    <name type="scientific">Potamilus streckersoni</name>
    <dbReference type="NCBI Taxonomy" id="2493646"/>
    <lineage>
        <taxon>Eukaryota</taxon>
        <taxon>Metazoa</taxon>
        <taxon>Spiralia</taxon>
        <taxon>Lophotrochozoa</taxon>
        <taxon>Mollusca</taxon>
        <taxon>Bivalvia</taxon>
        <taxon>Autobranchia</taxon>
        <taxon>Heteroconchia</taxon>
        <taxon>Palaeoheterodonta</taxon>
        <taxon>Unionida</taxon>
        <taxon>Unionoidea</taxon>
        <taxon>Unionidae</taxon>
        <taxon>Ambleminae</taxon>
        <taxon>Lampsilini</taxon>
        <taxon>Potamilus</taxon>
    </lineage>
</organism>
<dbReference type="InterPro" id="IPR050125">
    <property type="entry name" value="GPCR_opsins"/>
</dbReference>
<dbReference type="SUPFAM" id="SSF81321">
    <property type="entry name" value="Family A G protein-coupled receptor-like"/>
    <property type="match status" value="1"/>
</dbReference>
<reference evidence="14" key="2">
    <citation type="journal article" date="2021" name="Genome Biol. Evol.">
        <title>Developing a high-quality reference genome for a parasitic bivalve with doubly uniparental inheritance (Bivalvia: Unionida).</title>
        <authorList>
            <person name="Smith C.H."/>
        </authorList>
    </citation>
    <scope>NUCLEOTIDE SEQUENCE</scope>
    <source>
        <strain evidence="14">CHS0354</strain>
        <tissue evidence="14">Mantle</tissue>
    </source>
</reference>
<reference evidence="14" key="1">
    <citation type="journal article" date="2021" name="Genome Biol. Evol.">
        <title>A High-Quality Reference Genome for a Parasitic Bivalve with Doubly Uniparental Inheritance (Bivalvia: Unionida).</title>
        <authorList>
            <person name="Smith C.H."/>
        </authorList>
    </citation>
    <scope>NUCLEOTIDE SEQUENCE</scope>
    <source>
        <strain evidence="14">CHS0354</strain>
    </source>
</reference>
<reference evidence="14" key="3">
    <citation type="submission" date="2023-05" db="EMBL/GenBank/DDBJ databases">
        <authorList>
            <person name="Smith C.H."/>
        </authorList>
    </citation>
    <scope>NUCLEOTIDE SEQUENCE</scope>
    <source>
        <strain evidence="14">CHS0354</strain>
        <tissue evidence="14">Mantle</tissue>
    </source>
</reference>